<gene>
    <name evidence="3" type="ORF">H0485_20025</name>
</gene>
<evidence type="ECO:0000259" key="2">
    <source>
        <dbReference type="Pfam" id="PF18821"/>
    </source>
</evidence>
<dbReference type="InterPro" id="IPR040677">
    <property type="entry name" value="LPD7"/>
</dbReference>
<reference evidence="3 4" key="1">
    <citation type="submission" date="2020-07" db="EMBL/GenBank/DDBJ databases">
        <title>Pseudogemmobacter sp. nov., isolated from poultry manure in Taiwan.</title>
        <authorList>
            <person name="Lin S.-Y."/>
            <person name="Tang Y.-S."/>
            <person name="Young C.-C."/>
        </authorList>
    </citation>
    <scope>NUCLEOTIDE SEQUENCE [LARGE SCALE GENOMIC DNA]</scope>
    <source>
        <strain evidence="3 4">CC-YST710</strain>
    </source>
</reference>
<name>A0ABS8CS85_9RHOB</name>
<feature type="domain" description="Large polyvalent protein-associated" evidence="2">
    <location>
        <begin position="1"/>
        <end position="49"/>
    </location>
</feature>
<feature type="region of interest" description="Disordered" evidence="1">
    <location>
        <begin position="50"/>
        <end position="72"/>
    </location>
</feature>
<comment type="caution">
    <text evidence="3">The sequence shown here is derived from an EMBL/GenBank/DDBJ whole genome shotgun (WGS) entry which is preliminary data.</text>
</comment>
<proteinExistence type="predicted"/>
<evidence type="ECO:0000313" key="4">
    <source>
        <dbReference type="Proteomes" id="UP001198571"/>
    </source>
</evidence>
<organism evidence="3 4">
    <name type="scientific">Pseudogemmobacter faecipullorum</name>
    <dbReference type="NCBI Taxonomy" id="2755041"/>
    <lineage>
        <taxon>Bacteria</taxon>
        <taxon>Pseudomonadati</taxon>
        <taxon>Pseudomonadota</taxon>
        <taxon>Alphaproteobacteria</taxon>
        <taxon>Rhodobacterales</taxon>
        <taxon>Paracoccaceae</taxon>
        <taxon>Pseudogemmobacter</taxon>
    </lineage>
</organism>
<dbReference type="Pfam" id="PF18821">
    <property type="entry name" value="LPD7"/>
    <property type="match status" value="1"/>
</dbReference>
<protein>
    <recommendedName>
        <fullName evidence="2">Large polyvalent protein-associated domain-containing protein</fullName>
    </recommendedName>
</protein>
<sequence length="72" mass="7735">MIAAALAKGWTGLSIKGEEAFLRVATRIALEEGIEIQGRDDAMQAIVEDERKTASAPDQPEVDQDGGFGFEI</sequence>
<keyword evidence="4" id="KW-1185">Reference proteome</keyword>
<accession>A0ABS8CS85</accession>
<dbReference type="EMBL" id="JACDXX010000036">
    <property type="protein sequence ID" value="MCB5412263.1"/>
    <property type="molecule type" value="Genomic_DNA"/>
</dbReference>
<dbReference type="Proteomes" id="UP001198571">
    <property type="component" value="Unassembled WGS sequence"/>
</dbReference>
<evidence type="ECO:0000256" key="1">
    <source>
        <dbReference type="SAM" id="MobiDB-lite"/>
    </source>
</evidence>
<evidence type="ECO:0000313" key="3">
    <source>
        <dbReference type="EMBL" id="MCB5412263.1"/>
    </source>
</evidence>